<keyword evidence="8" id="KW-1133">Transmembrane helix</keyword>
<keyword evidence="6 7" id="KW-0067">ATP-binding</keyword>
<keyword evidence="2" id="KW-0723">Serine/threonine-protein kinase</keyword>
<feature type="domain" description="Protein kinase" evidence="9">
    <location>
        <begin position="13"/>
        <end position="283"/>
    </location>
</feature>
<keyword evidence="4 7" id="KW-0547">Nucleotide-binding</keyword>
<keyword evidence="8" id="KW-0812">Transmembrane</keyword>
<organism evidence="10 11">
    <name type="scientific">Streptosporangium vulgare</name>
    <dbReference type="NCBI Taxonomy" id="46190"/>
    <lineage>
        <taxon>Bacteria</taxon>
        <taxon>Bacillati</taxon>
        <taxon>Actinomycetota</taxon>
        <taxon>Actinomycetes</taxon>
        <taxon>Streptosporangiales</taxon>
        <taxon>Streptosporangiaceae</taxon>
        <taxon>Streptosporangium</taxon>
    </lineage>
</organism>
<feature type="transmembrane region" description="Helical" evidence="8">
    <location>
        <begin position="296"/>
        <end position="317"/>
    </location>
</feature>
<dbReference type="InterPro" id="IPR000719">
    <property type="entry name" value="Prot_kinase_dom"/>
</dbReference>
<evidence type="ECO:0000256" key="4">
    <source>
        <dbReference type="ARBA" id="ARBA00022741"/>
    </source>
</evidence>
<reference evidence="10 11" key="1">
    <citation type="submission" date="2024-09" db="EMBL/GenBank/DDBJ databases">
        <authorList>
            <person name="Sun Q."/>
            <person name="Mori K."/>
        </authorList>
    </citation>
    <scope>NUCLEOTIDE SEQUENCE [LARGE SCALE GENOMIC DNA]</scope>
    <source>
        <strain evidence="10 11">JCM 3028</strain>
    </source>
</reference>
<dbReference type="PANTHER" id="PTHR43289:SF6">
    <property type="entry name" value="SERINE_THREONINE-PROTEIN KINASE NEKL-3"/>
    <property type="match status" value="1"/>
</dbReference>
<comment type="caution">
    <text evidence="10">The sequence shown here is derived from an EMBL/GenBank/DDBJ whole genome shotgun (WGS) entry which is preliminary data.</text>
</comment>
<dbReference type="Pfam" id="PF00069">
    <property type="entry name" value="Pkinase"/>
    <property type="match status" value="1"/>
</dbReference>
<dbReference type="GO" id="GO:0004674">
    <property type="term" value="F:protein serine/threonine kinase activity"/>
    <property type="evidence" value="ECO:0007669"/>
    <property type="project" value="UniProtKB-EC"/>
</dbReference>
<dbReference type="SUPFAM" id="SSF56112">
    <property type="entry name" value="Protein kinase-like (PK-like)"/>
    <property type="match status" value="1"/>
</dbReference>
<evidence type="ECO:0000259" key="9">
    <source>
        <dbReference type="PROSITE" id="PS50011"/>
    </source>
</evidence>
<dbReference type="EMBL" id="JBHMBS010000004">
    <property type="protein sequence ID" value="MFB9676034.1"/>
    <property type="molecule type" value="Genomic_DNA"/>
</dbReference>
<protein>
    <recommendedName>
        <fullName evidence="1">non-specific serine/threonine protein kinase</fullName>
        <ecNumber evidence="1">2.7.11.1</ecNumber>
    </recommendedName>
</protein>
<keyword evidence="5 10" id="KW-0418">Kinase</keyword>
<evidence type="ECO:0000256" key="3">
    <source>
        <dbReference type="ARBA" id="ARBA00022679"/>
    </source>
</evidence>
<dbReference type="PANTHER" id="PTHR43289">
    <property type="entry name" value="MITOGEN-ACTIVATED PROTEIN KINASE KINASE KINASE 20-RELATED"/>
    <property type="match status" value="1"/>
</dbReference>
<dbReference type="PROSITE" id="PS50011">
    <property type="entry name" value="PROTEIN_KINASE_DOM"/>
    <property type="match status" value="1"/>
</dbReference>
<dbReference type="InterPro" id="IPR008271">
    <property type="entry name" value="Ser/Thr_kinase_AS"/>
</dbReference>
<dbReference type="Proteomes" id="UP001589610">
    <property type="component" value="Unassembled WGS sequence"/>
</dbReference>
<name>A0ABV5TAC3_9ACTN</name>
<evidence type="ECO:0000256" key="5">
    <source>
        <dbReference type="ARBA" id="ARBA00022777"/>
    </source>
</evidence>
<dbReference type="InterPro" id="IPR011009">
    <property type="entry name" value="Kinase-like_dom_sf"/>
</dbReference>
<dbReference type="Gene3D" id="1.10.510.10">
    <property type="entry name" value="Transferase(Phosphotransferase) domain 1"/>
    <property type="match status" value="1"/>
</dbReference>
<dbReference type="Gene3D" id="3.30.200.20">
    <property type="entry name" value="Phosphorylase Kinase, domain 1"/>
    <property type="match status" value="1"/>
</dbReference>
<keyword evidence="8" id="KW-0472">Membrane</keyword>
<evidence type="ECO:0000256" key="1">
    <source>
        <dbReference type="ARBA" id="ARBA00012513"/>
    </source>
</evidence>
<feature type="binding site" evidence="7">
    <location>
        <position position="42"/>
    </location>
    <ligand>
        <name>ATP</name>
        <dbReference type="ChEBI" id="CHEBI:30616"/>
    </ligand>
</feature>
<dbReference type="InterPro" id="IPR017441">
    <property type="entry name" value="Protein_kinase_ATP_BS"/>
</dbReference>
<proteinExistence type="predicted"/>
<gene>
    <name evidence="10" type="ORF">ACFFRH_11085</name>
</gene>
<evidence type="ECO:0000313" key="10">
    <source>
        <dbReference type="EMBL" id="MFB9676034.1"/>
    </source>
</evidence>
<dbReference type="CDD" id="cd14014">
    <property type="entry name" value="STKc_PknB_like"/>
    <property type="match status" value="1"/>
</dbReference>
<dbReference type="RefSeq" id="WP_386156030.1">
    <property type="nucleotide sequence ID" value="NZ_JBHMBS010000004.1"/>
</dbReference>
<dbReference type="SMART" id="SM00220">
    <property type="entry name" value="S_TKc"/>
    <property type="match status" value="1"/>
</dbReference>
<keyword evidence="11" id="KW-1185">Reference proteome</keyword>
<evidence type="ECO:0000313" key="11">
    <source>
        <dbReference type="Proteomes" id="UP001589610"/>
    </source>
</evidence>
<keyword evidence="3 10" id="KW-0808">Transferase</keyword>
<evidence type="ECO:0000256" key="8">
    <source>
        <dbReference type="SAM" id="Phobius"/>
    </source>
</evidence>
<dbReference type="PROSITE" id="PS00108">
    <property type="entry name" value="PROTEIN_KINASE_ST"/>
    <property type="match status" value="1"/>
</dbReference>
<evidence type="ECO:0000256" key="7">
    <source>
        <dbReference type="PROSITE-ProRule" id="PRU10141"/>
    </source>
</evidence>
<sequence>MADSMGAKLALRYLLLRPLGHGGMGTVWLARDEALDREVAVKEVRIPEGGDERSRAELVARVTREAEAMARLRHPAIVAVHDVLVEDGRPWIVMERLHGRNLADELAARGPRLPLQVATIGAFLLEALVVAHAHDVRHRDVKPGNVFLTDDDRVVLTGFGVDRSPGLPAPTGTRRVVGTRQVIGTPGFVAPERLAGESGGPASDLWSLGATLFTALEGVPPYEGSPADVIRATLTRDPRPPRVAGPLASLLRWLMAREPEARPDAEIALGLLRQIADGESPRITVPRTTGRRTRRWTPAVLLAVTAAVASAVAAILLTREPAPADRPVSPVSPVFEKAVDLCGALSPEQVTGLLGAPAGGRASENGCEWTIRGAGVELTAVTGSGTPGPWSLTPGSARELFTALERQRVHGTRDVEWTWYEIGVGDRQRMTSSAPRALTDVGDEAFSWNAANADGRVRMTVVTFRLGNLVADLRYVDLEAGSGDALRQAGVEAARSAAATLRGMG</sequence>
<dbReference type="PROSITE" id="PS00107">
    <property type="entry name" value="PROTEIN_KINASE_ATP"/>
    <property type="match status" value="1"/>
</dbReference>
<evidence type="ECO:0000256" key="6">
    <source>
        <dbReference type="ARBA" id="ARBA00022840"/>
    </source>
</evidence>
<dbReference type="EC" id="2.7.11.1" evidence="1"/>
<evidence type="ECO:0000256" key="2">
    <source>
        <dbReference type="ARBA" id="ARBA00022527"/>
    </source>
</evidence>
<accession>A0ABV5TAC3</accession>